<dbReference type="EMBL" id="JAVHXJ020000240">
    <property type="protein sequence ID" value="MGI1900803.1"/>
    <property type="molecule type" value="Genomic_DNA"/>
</dbReference>
<comment type="caution">
    <text evidence="1">The sequence shown here is derived from an EMBL/GenBank/DDBJ whole genome shotgun (WGS) entry which is preliminary data.</text>
</comment>
<organism evidence="1 2">
    <name type="scientific">Vibrio campbellii</name>
    <dbReference type="NCBI Taxonomy" id="680"/>
    <lineage>
        <taxon>Bacteria</taxon>
        <taxon>Pseudomonadati</taxon>
        <taxon>Pseudomonadota</taxon>
        <taxon>Gammaproteobacteria</taxon>
        <taxon>Vibrionales</taxon>
        <taxon>Vibrionaceae</taxon>
        <taxon>Vibrio</taxon>
    </lineage>
</organism>
<keyword evidence="1" id="KW-0548">Nucleotidyltransferase</keyword>
<dbReference type="Proteomes" id="UP001354073">
    <property type="component" value="Unassembled WGS sequence"/>
</dbReference>
<protein>
    <submittedName>
        <fullName evidence="1">Adenylyltransferase/cytidyltransferase family protein</fullName>
    </submittedName>
</protein>
<evidence type="ECO:0000313" key="1">
    <source>
        <dbReference type="EMBL" id="MGI1900803.1"/>
    </source>
</evidence>
<accession>A0ACC7RIC7</accession>
<keyword evidence="1" id="KW-0808">Transferase</keyword>
<gene>
    <name evidence="1" type="ORF">REH74_025075</name>
</gene>
<name>A0ACC7RIC7_9VIBR</name>
<evidence type="ECO:0000313" key="2">
    <source>
        <dbReference type="Proteomes" id="UP001354073"/>
    </source>
</evidence>
<proteinExistence type="predicted"/>
<reference evidence="1" key="1">
    <citation type="submission" date="2024-11" db="EMBL/GenBank/DDBJ databases">
        <title>Identification of new Vibrio campbellii strains harboring the pVA1 plasmid isolated from Penaeus vannamei postlarvae affected by outbreaks of acute hepatopancreatic necrosis disease (AHPND) in Mexico.</title>
        <authorList>
            <person name="Gomez-Gil B."/>
            <person name="Enciso-Ibarra J."/>
        </authorList>
    </citation>
    <scope>NUCLEOTIDE SEQUENCE</scope>
    <source>
        <strain evidence="1">M270204</strain>
    </source>
</reference>
<sequence length="156" mass="17815">MKEKTIITYGTFDLFHVGHLRLLKRLSELGTRLVVGISSDDFNSLKGKKSFFSESERCEIVSAISYVDEVFLENSWEQKPSDIHKYSADVFAIGDDWEGKFDSLKEYCEVIYLPRTKEISTSDIKNELSSFNSHKITEIEESISAMLDIIKSIKSA</sequence>